<evidence type="ECO:0000256" key="8">
    <source>
        <dbReference type="ARBA" id="ARBA00064268"/>
    </source>
</evidence>
<evidence type="ECO:0000256" key="6">
    <source>
        <dbReference type="ARBA" id="ARBA00023242"/>
    </source>
</evidence>
<evidence type="ECO:0000256" key="7">
    <source>
        <dbReference type="ARBA" id="ARBA00057342"/>
    </source>
</evidence>
<dbReference type="PROSITE" id="PS00678">
    <property type="entry name" value="WD_REPEATS_1"/>
    <property type="match status" value="4"/>
</dbReference>
<comment type="caution">
    <text evidence="12">The sequence shown here is derived from an EMBL/GenBank/DDBJ whole genome shotgun (WGS) entry which is preliminary data.</text>
</comment>
<keyword evidence="3" id="KW-0507">mRNA processing</keyword>
<evidence type="ECO:0000256" key="5">
    <source>
        <dbReference type="ARBA" id="ARBA00023187"/>
    </source>
</evidence>
<feature type="repeat" description="WD" evidence="11">
    <location>
        <begin position="383"/>
        <end position="418"/>
    </location>
</feature>
<dbReference type="PROSITE" id="PS50082">
    <property type="entry name" value="WD_REPEATS_2"/>
    <property type="match status" value="7"/>
</dbReference>
<name>A0AAD9K6M3_9ANNE</name>
<evidence type="ECO:0000256" key="9">
    <source>
        <dbReference type="ARBA" id="ARBA00073554"/>
    </source>
</evidence>
<evidence type="ECO:0000256" key="4">
    <source>
        <dbReference type="ARBA" id="ARBA00022737"/>
    </source>
</evidence>
<dbReference type="InterPro" id="IPR015943">
    <property type="entry name" value="WD40/YVTN_repeat-like_dom_sf"/>
</dbReference>
<feature type="repeat" description="WD" evidence="11">
    <location>
        <begin position="165"/>
        <end position="206"/>
    </location>
</feature>
<comment type="subunit">
    <text evidence="8">Component of the pre-catalytic and catalytic spliceosome complexes. Component of the postcatalytic spliceosome P complex. Part of the U5 snRNP complex. Interacts with PRPF8. Component of the U4/U6-U5 tri-snRNP complex composed of the U4, U6 and U5 snRNAs and at least PRPF3, PRPF4, PRPF6, PRPF8, PRPF31, SNRNP200, TXNL4A, WDR57, SNRNP40, DDX23, CD2BP2, PPIH, SNU13, EFTUD2, SART1 and USP39. Component of the minor spliceosome, which splices U12-type introns.</text>
</comment>
<proteinExistence type="predicted"/>
<keyword evidence="13" id="KW-1185">Reference proteome</keyword>
<comment type="function">
    <text evidence="7">Required for pre-mRNA splicing as component of the activated spliceosome. Component of the U5 small nuclear ribonucleoprotein (snRNP) complex and the U4/U6-U5 tri-snRNP complex, building blocks of the spliceosome. As a component of the minor spliceosome, involved in the splicing of U12-type introns in pre-mRNAs.</text>
</comment>
<dbReference type="GO" id="GO:0006397">
    <property type="term" value="P:mRNA processing"/>
    <property type="evidence" value="ECO:0007669"/>
    <property type="project" value="UniProtKB-KW"/>
</dbReference>
<feature type="repeat" description="WD" evidence="11">
    <location>
        <begin position="291"/>
        <end position="325"/>
    </location>
</feature>
<sequence>METKRKAMEGAVVPVPKKQKNEVIAYGSEKGAVVKSVSVNIFIVIHLLSPPGPGPALLGLPVHSPQVYSPRCSQLYNIFLAGRMKRGNSTDTGANVLWGESTGYPLLGIVRTSNLEAPIMLLTGHESEVFCVKFSPDGNIVASSGFDRLIFLWTTYGECNNFAVMKGHTGAVLELHFNTDGSNIVTSSTDKTLGLWDVEVGVRIRKFRGHQSFVNSCNVARRGPQLLCSGSDDGTVKLWDSRKKLPIMSFQSTYQVTATSLSDTAEQILSAGIDNDVKVWDLRKNDILYRMRGHTDTVTGMRLSPDGSYLLTTAMDNSVRIWDVRPFAPQERCVKIFQGNQHTFEKNLLRVAWAPDGSKITAGSGDRFVYIWDTTSRHILYKLPGHTGSVNEVDFHPLEPIVASCSSDKKVYLGELEL</sequence>
<dbReference type="GO" id="GO:0003723">
    <property type="term" value="F:RNA binding"/>
    <property type="evidence" value="ECO:0007669"/>
    <property type="project" value="TreeGrafter"/>
</dbReference>
<dbReference type="SMART" id="SM00320">
    <property type="entry name" value="WD40"/>
    <property type="match status" value="7"/>
</dbReference>
<dbReference type="PANTHER" id="PTHR44006:SF1">
    <property type="entry name" value="U5 SMALL NUCLEAR RIBONUCLEOPROTEIN 40 KDA PROTEIN"/>
    <property type="match status" value="1"/>
</dbReference>
<feature type="repeat" description="WD" evidence="11">
    <location>
        <begin position="122"/>
        <end position="153"/>
    </location>
</feature>
<dbReference type="PRINTS" id="PR00320">
    <property type="entry name" value="GPROTEINBRPT"/>
</dbReference>
<feature type="repeat" description="WD" evidence="11">
    <location>
        <begin position="207"/>
        <end position="249"/>
    </location>
</feature>
<evidence type="ECO:0000256" key="11">
    <source>
        <dbReference type="PROSITE-ProRule" id="PRU00221"/>
    </source>
</evidence>
<dbReference type="EMBL" id="JAODUP010000045">
    <property type="protein sequence ID" value="KAK2165779.1"/>
    <property type="molecule type" value="Genomic_DNA"/>
</dbReference>
<dbReference type="Proteomes" id="UP001208570">
    <property type="component" value="Unassembled WGS sequence"/>
</dbReference>
<reference evidence="12" key="1">
    <citation type="journal article" date="2023" name="Mol. Biol. Evol.">
        <title>Third-Generation Sequencing Reveals the Adaptive Role of the Epigenome in Three Deep-Sea Polychaetes.</title>
        <authorList>
            <person name="Perez M."/>
            <person name="Aroh O."/>
            <person name="Sun Y."/>
            <person name="Lan Y."/>
            <person name="Juniper S.K."/>
            <person name="Young C.R."/>
            <person name="Angers B."/>
            <person name="Qian P.Y."/>
        </authorList>
    </citation>
    <scope>NUCLEOTIDE SEQUENCE</scope>
    <source>
        <strain evidence="12">P08H-3</strain>
    </source>
</reference>
<evidence type="ECO:0000313" key="13">
    <source>
        <dbReference type="Proteomes" id="UP001208570"/>
    </source>
</evidence>
<dbReference type="PANTHER" id="PTHR44006">
    <property type="entry name" value="U5 SMALL NUCLEAR RIBONUCLEOPROTEIN 40 KDA PROTEIN"/>
    <property type="match status" value="1"/>
</dbReference>
<feature type="repeat" description="WD" evidence="11">
    <location>
        <begin position="256"/>
        <end position="290"/>
    </location>
</feature>
<feature type="repeat" description="WD" evidence="11">
    <location>
        <begin position="351"/>
        <end position="382"/>
    </location>
</feature>
<dbReference type="SUPFAM" id="SSF50978">
    <property type="entry name" value="WD40 repeat-like"/>
    <property type="match status" value="2"/>
</dbReference>
<dbReference type="AlphaFoldDB" id="A0AAD9K6M3"/>
<keyword evidence="2 11" id="KW-0853">WD repeat</keyword>
<dbReference type="FunFam" id="2.130.10.10:FF:000229">
    <property type="entry name" value="Small nuclear ribonucleoprotein U5 subunit 40"/>
    <property type="match status" value="1"/>
</dbReference>
<dbReference type="GO" id="GO:0005682">
    <property type="term" value="C:U5 snRNP"/>
    <property type="evidence" value="ECO:0007669"/>
    <property type="project" value="UniProtKB-ARBA"/>
</dbReference>
<dbReference type="GO" id="GO:0000375">
    <property type="term" value="P:RNA splicing, via transesterification reactions"/>
    <property type="evidence" value="ECO:0007669"/>
    <property type="project" value="UniProtKB-ARBA"/>
</dbReference>
<evidence type="ECO:0000256" key="2">
    <source>
        <dbReference type="ARBA" id="ARBA00022574"/>
    </source>
</evidence>
<dbReference type="InterPro" id="IPR020472">
    <property type="entry name" value="WD40_PAC1"/>
</dbReference>
<dbReference type="InterPro" id="IPR001680">
    <property type="entry name" value="WD40_rpt"/>
</dbReference>
<organism evidence="12 13">
    <name type="scientific">Paralvinella palmiformis</name>
    <dbReference type="NCBI Taxonomy" id="53620"/>
    <lineage>
        <taxon>Eukaryota</taxon>
        <taxon>Metazoa</taxon>
        <taxon>Spiralia</taxon>
        <taxon>Lophotrochozoa</taxon>
        <taxon>Annelida</taxon>
        <taxon>Polychaeta</taxon>
        <taxon>Sedentaria</taxon>
        <taxon>Canalipalpata</taxon>
        <taxon>Terebellida</taxon>
        <taxon>Terebelliformia</taxon>
        <taxon>Alvinellidae</taxon>
        <taxon>Paralvinella</taxon>
    </lineage>
</organism>
<keyword evidence="5" id="KW-0508">mRNA splicing</keyword>
<comment type="subcellular location">
    <subcellularLocation>
        <location evidence="1">Nucleus</location>
    </subcellularLocation>
</comment>
<dbReference type="CDD" id="cd00200">
    <property type="entry name" value="WD40"/>
    <property type="match status" value="1"/>
</dbReference>
<evidence type="ECO:0000256" key="10">
    <source>
        <dbReference type="ARBA" id="ARBA00075772"/>
    </source>
</evidence>
<protein>
    <recommendedName>
        <fullName evidence="9">U5 small nuclear ribonucleoprotein 40 kDa protein</fullName>
    </recommendedName>
    <alternativeName>
        <fullName evidence="10">WD repeat-containing protein 57</fullName>
    </alternativeName>
</protein>
<keyword evidence="6" id="KW-0539">Nucleus</keyword>
<gene>
    <name evidence="12" type="ORF">LSH36_45g04010</name>
</gene>
<dbReference type="InterPro" id="IPR052234">
    <property type="entry name" value="U5_snRNP_Component"/>
</dbReference>
<dbReference type="Gene3D" id="2.130.10.10">
    <property type="entry name" value="YVTN repeat-like/Quinoprotein amine dehydrogenase"/>
    <property type="match status" value="1"/>
</dbReference>
<evidence type="ECO:0000256" key="1">
    <source>
        <dbReference type="ARBA" id="ARBA00004123"/>
    </source>
</evidence>
<evidence type="ECO:0000256" key="3">
    <source>
        <dbReference type="ARBA" id="ARBA00022664"/>
    </source>
</evidence>
<dbReference type="GO" id="GO:0071013">
    <property type="term" value="C:catalytic step 2 spliceosome"/>
    <property type="evidence" value="ECO:0007669"/>
    <property type="project" value="TreeGrafter"/>
</dbReference>
<keyword evidence="4" id="KW-0677">Repeat</keyword>
<evidence type="ECO:0000313" key="12">
    <source>
        <dbReference type="EMBL" id="KAK2165779.1"/>
    </source>
</evidence>
<accession>A0AAD9K6M3</accession>
<dbReference type="Pfam" id="PF00400">
    <property type="entry name" value="WD40"/>
    <property type="match status" value="7"/>
</dbReference>
<dbReference type="PROSITE" id="PS50294">
    <property type="entry name" value="WD_REPEATS_REGION"/>
    <property type="match status" value="5"/>
</dbReference>
<dbReference type="InterPro" id="IPR019775">
    <property type="entry name" value="WD40_repeat_CS"/>
</dbReference>
<dbReference type="InterPro" id="IPR036322">
    <property type="entry name" value="WD40_repeat_dom_sf"/>
</dbReference>